<dbReference type="GO" id="GO:0000287">
    <property type="term" value="F:magnesium ion binding"/>
    <property type="evidence" value="ECO:0007669"/>
    <property type="project" value="InterPro"/>
</dbReference>
<keyword evidence="6 18" id="KW-0808">Transferase</keyword>
<evidence type="ECO:0000256" key="14">
    <source>
        <dbReference type="ARBA" id="ARBA00047281"/>
    </source>
</evidence>
<dbReference type="InterPro" id="IPR024956">
    <property type="entry name" value="tRNAHis_GuaTrfase_cat"/>
</dbReference>
<evidence type="ECO:0000256" key="11">
    <source>
        <dbReference type="ARBA" id="ARBA00022842"/>
    </source>
</evidence>
<dbReference type="GO" id="GO:0008193">
    <property type="term" value="F:tRNA guanylyltransferase activity"/>
    <property type="evidence" value="ECO:0000318"/>
    <property type="project" value="GO_Central"/>
</dbReference>
<keyword evidence="13" id="KW-0539">Nucleus</keyword>
<organism evidence="18 19">
    <name type="scientific">Klebsormidium nitens</name>
    <name type="common">Green alga</name>
    <name type="synonym">Ulothrix nitens</name>
    <dbReference type="NCBI Taxonomy" id="105231"/>
    <lineage>
        <taxon>Eukaryota</taxon>
        <taxon>Viridiplantae</taxon>
        <taxon>Streptophyta</taxon>
        <taxon>Klebsormidiophyceae</taxon>
        <taxon>Klebsormidiales</taxon>
        <taxon>Klebsormidiaceae</taxon>
        <taxon>Klebsormidium</taxon>
    </lineage>
</organism>
<feature type="compositionally biased region" description="Polar residues" evidence="15">
    <location>
        <begin position="234"/>
        <end position="245"/>
    </location>
</feature>
<dbReference type="InterPro" id="IPR007537">
    <property type="entry name" value="tRNAHis_GuaTrfase_Thg1"/>
</dbReference>
<dbReference type="Pfam" id="PF04446">
    <property type="entry name" value="Thg1"/>
    <property type="match status" value="1"/>
</dbReference>
<evidence type="ECO:0000256" key="4">
    <source>
        <dbReference type="ARBA" id="ARBA00010113"/>
    </source>
</evidence>
<feature type="domain" description="tRNAHis guanylyltransferase catalytic" evidence="16">
    <location>
        <begin position="6"/>
        <end position="135"/>
    </location>
</feature>
<dbReference type="Pfam" id="PF14413">
    <property type="entry name" value="Thg1C"/>
    <property type="match status" value="1"/>
</dbReference>
<protein>
    <recommendedName>
        <fullName evidence="5">tRNA(His) guanylyltransferase</fullName>
        <ecNumber evidence="5">2.7.7.79</ecNumber>
    </recommendedName>
</protein>
<accession>A0A1Y1HXG7</accession>
<feature type="region of interest" description="Disordered" evidence="15">
    <location>
        <begin position="263"/>
        <end position="302"/>
    </location>
</feature>
<evidence type="ECO:0000313" key="18">
    <source>
        <dbReference type="EMBL" id="GAQ82853.1"/>
    </source>
</evidence>
<dbReference type="GO" id="GO:0005654">
    <property type="term" value="C:nucleoplasm"/>
    <property type="evidence" value="ECO:0007669"/>
    <property type="project" value="UniProtKB-ARBA"/>
</dbReference>
<dbReference type="AlphaFoldDB" id="A0A1Y1HXG7"/>
<keyword evidence="12" id="KW-0342">GTP-binding</keyword>
<evidence type="ECO:0000313" key="19">
    <source>
        <dbReference type="Proteomes" id="UP000054558"/>
    </source>
</evidence>
<dbReference type="InterPro" id="IPR025845">
    <property type="entry name" value="Thg1_C_dom"/>
</dbReference>
<comment type="subcellular location">
    <subcellularLocation>
        <location evidence="3">Nucleus</location>
    </subcellularLocation>
</comment>
<gene>
    <name evidence="18" type="ORF">KFL_001260230</name>
</gene>
<comment type="similarity">
    <text evidence="4">Belongs to the tRNA(His) guanylyltransferase family.</text>
</comment>
<dbReference type="FunFam" id="3.30.70.3000:FF:000002">
    <property type="entry name" value="tRNA(His) guanylyltransferase 1"/>
    <property type="match status" value="1"/>
</dbReference>
<comment type="catalytic activity">
    <reaction evidence="14">
        <text>a 5'-end ribonucleotide-tRNA(His) + GTP + ATP + H2O = a 5'-end phospho-guanosine-ribonucleotide-tRNA(His) + AMP + 2 diphosphate + H(+)</text>
        <dbReference type="Rhea" id="RHEA:54564"/>
        <dbReference type="Rhea" id="RHEA-COMP:14193"/>
        <dbReference type="Rhea" id="RHEA-COMP:14917"/>
        <dbReference type="ChEBI" id="CHEBI:15377"/>
        <dbReference type="ChEBI" id="CHEBI:15378"/>
        <dbReference type="ChEBI" id="CHEBI:30616"/>
        <dbReference type="ChEBI" id="CHEBI:33019"/>
        <dbReference type="ChEBI" id="CHEBI:37565"/>
        <dbReference type="ChEBI" id="CHEBI:138282"/>
        <dbReference type="ChEBI" id="CHEBI:141847"/>
        <dbReference type="ChEBI" id="CHEBI:456215"/>
        <dbReference type="EC" id="2.7.7.79"/>
    </reaction>
</comment>
<keyword evidence="8 18" id="KW-0548">Nucleotidyltransferase</keyword>
<dbReference type="PANTHER" id="PTHR12729">
    <property type="entry name" value="TRNA(HIS) GUANYLYLTRANSFERASE-RELATED"/>
    <property type="match status" value="1"/>
</dbReference>
<name>A0A1Y1HXG7_KLENI</name>
<dbReference type="Gene3D" id="3.30.70.3000">
    <property type="match status" value="1"/>
</dbReference>
<evidence type="ECO:0000256" key="1">
    <source>
        <dbReference type="ARBA" id="ARBA00001946"/>
    </source>
</evidence>
<keyword evidence="19" id="KW-1185">Reference proteome</keyword>
<evidence type="ECO:0000256" key="3">
    <source>
        <dbReference type="ARBA" id="ARBA00004123"/>
    </source>
</evidence>
<evidence type="ECO:0000259" key="17">
    <source>
        <dbReference type="Pfam" id="PF14413"/>
    </source>
</evidence>
<evidence type="ECO:0000256" key="13">
    <source>
        <dbReference type="ARBA" id="ARBA00023242"/>
    </source>
</evidence>
<dbReference type="OMA" id="VYFWSTH"/>
<keyword evidence="11" id="KW-0460">Magnesium</keyword>
<evidence type="ECO:0000256" key="15">
    <source>
        <dbReference type="SAM" id="MobiDB-lite"/>
    </source>
</evidence>
<dbReference type="OrthoDB" id="62560at2759"/>
<dbReference type="GO" id="GO:0006400">
    <property type="term" value="P:tRNA modification"/>
    <property type="evidence" value="ECO:0007669"/>
    <property type="project" value="InterPro"/>
</dbReference>
<dbReference type="EMBL" id="DF237075">
    <property type="protein sequence ID" value="GAQ82853.1"/>
    <property type="molecule type" value="Genomic_DNA"/>
</dbReference>
<feature type="compositionally biased region" description="Gly residues" evidence="15">
    <location>
        <begin position="263"/>
        <end position="275"/>
    </location>
</feature>
<proteinExistence type="inferred from homology"/>
<evidence type="ECO:0000256" key="9">
    <source>
        <dbReference type="ARBA" id="ARBA00022723"/>
    </source>
</evidence>
<dbReference type="Proteomes" id="UP000054558">
    <property type="component" value="Unassembled WGS sequence"/>
</dbReference>
<evidence type="ECO:0000256" key="6">
    <source>
        <dbReference type="ARBA" id="ARBA00022679"/>
    </source>
</evidence>
<dbReference type="GO" id="GO:0005525">
    <property type="term" value="F:GTP binding"/>
    <property type="evidence" value="ECO:0007669"/>
    <property type="project" value="UniProtKB-KW"/>
</dbReference>
<keyword evidence="7" id="KW-0819">tRNA processing</keyword>
<evidence type="ECO:0000256" key="12">
    <source>
        <dbReference type="ARBA" id="ARBA00023134"/>
    </source>
</evidence>
<feature type="domain" description="Thg1 C-terminal" evidence="17">
    <location>
        <begin position="139"/>
        <end position="223"/>
    </location>
</feature>
<evidence type="ECO:0000259" key="16">
    <source>
        <dbReference type="Pfam" id="PF04446"/>
    </source>
</evidence>
<comment type="cofactor">
    <cofactor evidence="1">
        <name>Mg(2+)</name>
        <dbReference type="ChEBI" id="CHEBI:18420"/>
    </cofactor>
</comment>
<keyword evidence="10" id="KW-0547">Nucleotide-binding</keyword>
<dbReference type="GO" id="GO:0008033">
    <property type="term" value="P:tRNA processing"/>
    <property type="evidence" value="ECO:0000318"/>
    <property type="project" value="GO_Central"/>
</dbReference>
<evidence type="ECO:0000256" key="2">
    <source>
        <dbReference type="ARBA" id="ARBA00002939"/>
    </source>
</evidence>
<keyword evidence="9" id="KW-0479">Metal-binding</keyword>
<feature type="region of interest" description="Disordered" evidence="15">
    <location>
        <begin position="221"/>
        <end position="249"/>
    </location>
</feature>
<evidence type="ECO:0000256" key="10">
    <source>
        <dbReference type="ARBA" id="ARBA00022741"/>
    </source>
</evidence>
<sequence>MANSRYEYVKRFELADELLPEVWIVIRIDGRGFTKFSQAHEFEKPNDVRALCLMNASAKAVVEDQPDCIFAYGVSDEYSFVLRKSTSLYQRRASKLVSVFVSYFASNFVHRWPDFFPDKNLQYLPAFDGRAVCYPTAAILRDYLAWRQVDCHINNQYNACYWALVKSGATPAEAQATIKGTQADFKNELLFKRFGINYSTLPAIFRKGTSIYRKEVQKAPPAKKLRISGRGEKNTTASSPNNDSPPMTMEDKRNLSIALANMEGGGATGVRGGGTVRATSSALRGERRAGTAEKATAGGRSL</sequence>
<evidence type="ECO:0000256" key="5">
    <source>
        <dbReference type="ARBA" id="ARBA00012511"/>
    </source>
</evidence>
<evidence type="ECO:0000256" key="7">
    <source>
        <dbReference type="ARBA" id="ARBA00022694"/>
    </source>
</evidence>
<reference evidence="18 19" key="1">
    <citation type="journal article" date="2014" name="Nat. Commun.">
        <title>Klebsormidium flaccidum genome reveals primary factors for plant terrestrial adaptation.</title>
        <authorList>
            <person name="Hori K."/>
            <person name="Maruyama F."/>
            <person name="Fujisawa T."/>
            <person name="Togashi T."/>
            <person name="Yamamoto N."/>
            <person name="Seo M."/>
            <person name="Sato S."/>
            <person name="Yamada T."/>
            <person name="Mori H."/>
            <person name="Tajima N."/>
            <person name="Moriyama T."/>
            <person name="Ikeuchi M."/>
            <person name="Watanabe M."/>
            <person name="Wada H."/>
            <person name="Kobayashi K."/>
            <person name="Saito M."/>
            <person name="Masuda T."/>
            <person name="Sasaki-Sekimoto Y."/>
            <person name="Mashiguchi K."/>
            <person name="Awai K."/>
            <person name="Shimojima M."/>
            <person name="Masuda S."/>
            <person name="Iwai M."/>
            <person name="Nobusawa T."/>
            <person name="Narise T."/>
            <person name="Kondo S."/>
            <person name="Saito H."/>
            <person name="Sato R."/>
            <person name="Murakawa M."/>
            <person name="Ihara Y."/>
            <person name="Oshima-Yamada Y."/>
            <person name="Ohtaka K."/>
            <person name="Satoh M."/>
            <person name="Sonobe K."/>
            <person name="Ishii M."/>
            <person name="Ohtani R."/>
            <person name="Kanamori-Sato M."/>
            <person name="Honoki R."/>
            <person name="Miyazaki D."/>
            <person name="Mochizuki H."/>
            <person name="Umetsu J."/>
            <person name="Higashi K."/>
            <person name="Shibata D."/>
            <person name="Kamiya Y."/>
            <person name="Sato N."/>
            <person name="Nakamura Y."/>
            <person name="Tabata S."/>
            <person name="Ida S."/>
            <person name="Kurokawa K."/>
            <person name="Ohta H."/>
        </authorList>
    </citation>
    <scope>NUCLEOTIDE SEQUENCE [LARGE SCALE GENOMIC DNA]</scope>
    <source>
        <strain evidence="18 19">NIES-2285</strain>
    </source>
</reference>
<comment type="function">
    <text evidence="2">Adds a GMP to the 5'-end of tRNA(His) after transcription and RNase P cleavage.</text>
</comment>
<evidence type="ECO:0000256" key="8">
    <source>
        <dbReference type="ARBA" id="ARBA00022695"/>
    </source>
</evidence>
<dbReference type="EC" id="2.7.7.79" evidence="5"/>
<dbReference type="PANTHER" id="PTHR12729:SF6">
    <property type="entry name" value="TRNA(HIS) GUANYLYLTRANSFERASE-RELATED"/>
    <property type="match status" value="1"/>
</dbReference>
<dbReference type="STRING" id="105231.A0A1Y1HXG7"/>
<dbReference type="InterPro" id="IPR038469">
    <property type="entry name" value="tRNAHis_GuaTrfase_Thg1_sf"/>
</dbReference>